<feature type="non-terminal residue" evidence="2">
    <location>
        <position position="1"/>
    </location>
</feature>
<sequence>KASYQWQIMQASGVPEDEIKLFADPQHWLNYFPPHAIADLKALGLKADWRRYMC</sequence>
<evidence type="ECO:0000313" key="2">
    <source>
        <dbReference type="EMBL" id="KNC70446.1"/>
    </source>
</evidence>
<dbReference type="eggNOG" id="KOG0437">
    <property type="taxonomic scope" value="Eukaryota"/>
</dbReference>
<dbReference type="Proteomes" id="UP000054560">
    <property type="component" value="Unassembled WGS sequence"/>
</dbReference>
<dbReference type="OrthoDB" id="10249672at2759"/>
<dbReference type="InterPro" id="IPR004493">
    <property type="entry name" value="Leu-tRNA-synth_Ia_arc/euk"/>
</dbReference>
<evidence type="ECO:0000256" key="1">
    <source>
        <dbReference type="ARBA" id="ARBA00005594"/>
    </source>
</evidence>
<dbReference type="AlphaFoldDB" id="A0A0L0F1B2"/>
<dbReference type="Gene3D" id="3.40.50.620">
    <property type="entry name" value="HUPs"/>
    <property type="match status" value="1"/>
</dbReference>
<organism evidence="2 3">
    <name type="scientific">Sphaeroforma arctica JP610</name>
    <dbReference type="NCBI Taxonomy" id="667725"/>
    <lineage>
        <taxon>Eukaryota</taxon>
        <taxon>Ichthyosporea</taxon>
        <taxon>Ichthyophonida</taxon>
        <taxon>Sphaeroforma</taxon>
    </lineage>
</organism>
<dbReference type="InterPro" id="IPR014729">
    <property type="entry name" value="Rossmann-like_a/b/a_fold"/>
</dbReference>
<gene>
    <name evidence="2" type="ORF">SARC_17024</name>
</gene>
<dbReference type="EMBL" id="KQ251151">
    <property type="protein sequence ID" value="KNC70446.1"/>
    <property type="molecule type" value="Genomic_DNA"/>
</dbReference>
<dbReference type="GeneID" id="25917528"/>
<dbReference type="GO" id="GO:0006429">
    <property type="term" value="P:leucyl-tRNA aminoacylation"/>
    <property type="evidence" value="ECO:0007669"/>
    <property type="project" value="InterPro"/>
</dbReference>
<evidence type="ECO:0000313" key="3">
    <source>
        <dbReference type="Proteomes" id="UP000054560"/>
    </source>
</evidence>
<dbReference type="STRING" id="667725.A0A0L0F1B2"/>
<proteinExistence type="inferred from homology"/>
<dbReference type="PANTHER" id="PTHR45794">
    <property type="entry name" value="LEUCYL-TRNA SYNTHETASE"/>
    <property type="match status" value="1"/>
</dbReference>
<dbReference type="GO" id="GO:0004823">
    <property type="term" value="F:leucine-tRNA ligase activity"/>
    <property type="evidence" value="ECO:0007669"/>
    <property type="project" value="InterPro"/>
</dbReference>
<protein>
    <submittedName>
        <fullName evidence="2">Uncharacterized protein</fullName>
    </submittedName>
</protein>
<reference evidence="2 3" key="1">
    <citation type="submission" date="2011-02" db="EMBL/GenBank/DDBJ databases">
        <title>The Genome Sequence of Sphaeroforma arctica JP610.</title>
        <authorList>
            <consortium name="The Broad Institute Genome Sequencing Platform"/>
            <person name="Russ C."/>
            <person name="Cuomo C."/>
            <person name="Young S.K."/>
            <person name="Zeng Q."/>
            <person name="Gargeya S."/>
            <person name="Alvarado L."/>
            <person name="Berlin A."/>
            <person name="Chapman S.B."/>
            <person name="Chen Z."/>
            <person name="Freedman E."/>
            <person name="Gellesch M."/>
            <person name="Goldberg J."/>
            <person name="Griggs A."/>
            <person name="Gujja S."/>
            <person name="Heilman E."/>
            <person name="Heiman D."/>
            <person name="Howarth C."/>
            <person name="Mehta T."/>
            <person name="Neiman D."/>
            <person name="Pearson M."/>
            <person name="Roberts A."/>
            <person name="Saif S."/>
            <person name="Shea T."/>
            <person name="Shenoy N."/>
            <person name="Sisk P."/>
            <person name="Stolte C."/>
            <person name="Sykes S."/>
            <person name="White J."/>
            <person name="Yandava C."/>
            <person name="Burger G."/>
            <person name="Gray M.W."/>
            <person name="Holland P.W.H."/>
            <person name="King N."/>
            <person name="Lang F.B.F."/>
            <person name="Roger A.J."/>
            <person name="Ruiz-Trillo I."/>
            <person name="Haas B."/>
            <person name="Nusbaum C."/>
            <person name="Birren B."/>
        </authorList>
    </citation>
    <scope>NUCLEOTIDE SEQUENCE [LARGE SCALE GENOMIC DNA]</scope>
    <source>
        <strain evidence="2 3">JP610</strain>
    </source>
</reference>
<dbReference type="RefSeq" id="XP_014144348.1">
    <property type="nucleotide sequence ID" value="XM_014288873.1"/>
</dbReference>
<accession>A0A0L0F1B2</accession>
<keyword evidence="3" id="KW-1185">Reference proteome</keyword>
<comment type="similarity">
    <text evidence="1">Belongs to the class-I aminoacyl-tRNA synthetase family.</text>
</comment>
<dbReference type="PANTHER" id="PTHR45794:SF1">
    <property type="entry name" value="LEUCINE--TRNA LIGASE, CYTOPLASMIC"/>
    <property type="match status" value="1"/>
</dbReference>
<dbReference type="GO" id="GO:0005524">
    <property type="term" value="F:ATP binding"/>
    <property type="evidence" value="ECO:0007669"/>
    <property type="project" value="InterPro"/>
</dbReference>
<name>A0A0L0F1B2_9EUKA</name>